<comment type="caution">
    <text evidence="2">The sequence shown here is derived from an EMBL/GenBank/DDBJ whole genome shotgun (WGS) entry which is preliminary data.</text>
</comment>
<organism evidence="2">
    <name type="scientific">sediment metagenome</name>
    <dbReference type="NCBI Taxonomy" id="749907"/>
    <lineage>
        <taxon>unclassified sequences</taxon>
        <taxon>metagenomes</taxon>
        <taxon>ecological metagenomes</taxon>
    </lineage>
</organism>
<reference evidence="2" key="1">
    <citation type="submission" date="2010-07" db="EMBL/GenBank/DDBJ databases">
        <authorList>
            <consortium name="CONSOLIDER consortium CSD2007-00005"/>
            <person name="Guazzaroni M.-E."/>
            <person name="Richter M."/>
            <person name="Garcia-Salamanca A."/>
            <person name="Yarza P."/>
            <person name="Ferrer M."/>
        </authorList>
    </citation>
    <scope>NUCLEOTIDE SEQUENCE</scope>
</reference>
<reference evidence="2" key="2">
    <citation type="journal article" date="2011" name="Microb. Ecol.">
        <title>Taxonomic and Functional Metagenomic Profiling of the Microbial Community in the Anoxic Sediment of a Sub-saline Shallow Lake (Laguna de Carrizo, Central Spain).</title>
        <authorList>
            <person name="Ferrer M."/>
            <person name="Guazzaroni M.E."/>
            <person name="Richter M."/>
            <person name="Garcia-Salamanca A."/>
            <person name="Yarza P."/>
            <person name="Suarez-Suarez A."/>
            <person name="Solano J."/>
            <person name="Alcaide M."/>
            <person name="van Dillewijn P."/>
            <person name="Molina-Henares M.A."/>
            <person name="Lopez-Cortes N."/>
            <person name="Al-Ramahi Y."/>
            <person name="Guerrero C."/>
            <person name="Acosta A."/>
            <person name="de Eugenio L.I."/>
            <person name="Martinez V."/>
            <person name="Marques S."/>
            <person name="Rojo F."/>
            <person name="Santero E."/>
            <person name="Genilloud O."/>
            <person name="Perez-Perez J."/>
            <person name="Rossello-Mora R."/>
            <person name="Ramos J.L."/>
        </authorList>
    </citation>
    <scope>NUCLEOTIDE SEQUENCE</scope>
</reference>
<proteinExistence type="predicted"/>
<name>D9PM49_9ZZZZ</name>
<gene>
    <name evidence="2" type="ORF">LDC_2627</name>
</gene>
<sequence length="86" mass="10096">MLLLKMIYEKYGIVKSISNDILMNITNLDDFFIPINKHGSQTAEVAENLNKFMNSENQILTFPAGLVSRKRRGKIRDVEWKKKFYK</sequence>
<dbReference type="EMBL" id="ADZX01000795">
    <property type="protein sequence ID" value="EFK95366.1"/>
    <property type="molecule type" value="Genomic_DNA"/>
</dbReference>
<evidence type="ECO:0000313" key="2">
    <source>
        <dbReference type="EMBL" id="EFK95366.1"/>
    </source>
</evidence>
<dbReference type="Pfam" id="PF19576">
    <property type="entry name" value="Acyltransf_2"/>
    <property type="match status" value="1"/>
</dbReference>
<accession>D9PM49</accession>
<protein>
    <recommendedName>
        <fullName evidence="1">Putative acyltransferase ACT14924-like acyltransferase domain-containing protein</fullName>
    </recommendedName>
</protein>
<feature type="domain" description="Putative acyltransferase ACT14924-like acyltransferase" evidence="1">
    <location>
        <begin position="1"/>
        <end position="86"/>
    </location>
</feature>
<dbReference type="InterPro" id="IPR045746">
    <property type="entry name" value="ACT14924-like_Acyltransf_dom"/>
</dbReference>
<evidence type="ECO:0000259" key="1">
    <source>
        <dbReference type="Pfam" id="PF19576"/>
    </source>
</evidence>
<dbReference type="AlphaFoldDB" id="D9PM49"/>